<reference evidence="1" key="1">
    <citation type="submission" date="2022-10" db="EMBL/GenBank/DDBJ databases">
        <title>Culturing micro-colonial fungi from biological soil crusts in the Mojave desert and describing Neophaeococcomyces mojavensis, and introducing the new genera and species Taxawa tesnikishii.</title>
        <authorList>
            <person name="Kurbessoian T."/>
            <person name="Stajich J.E."/>
        </authorList>
    </citation>
    <scope>NUCLEOTIDE SEQUENCE</scope>
    <source>
        <strain evidence="1">JES_112</strain>
    </source>
</reference>
<comment type="caution">
    <text evidence="1">The sequence shown here is derived from an EMBL/GenBank/DDBJ whole genome shotgun (WGS) entry which is preliminary data.</text>
</comment>
<gene>
    <name evidence="1" type="ORF">H2198_008758</name>
</gene>
<evidence type="ECO:0000313" key="1">
    <source>
        <dbReference type="EMBL" id="KAJ9651979.1"/>
    </source>
</evidence>
<sequence>MGIAQSTIPNIRPGVVVTLDALGTLYKFREPISKQYIKVAQRCGLQASIEEDDLDKAFRKSFKDISTEYPNYGKDQLSSPRAWWKTVVNDAFRQVVDESKIPDHLGEEMYDHFTSSAAYELYPDVKPFFASMRELKQEWSKRDDPPIMVGAISNSDPRVRNVFQSLGLRVGIDRMLSPQDVKERTSRVAIDYHNVMKSPWHDVYNPLNDIDFLATSYQAGYEKPHSGIFAHAQSLAAQNFISKLEQQQEDHTPSLKNLKNKLALPMQLEPIQRSMYIHIGDEYKKDYLGAEDAGFEAMHLVREGEGQHVVDGTTVVSDLEEAAAAIRQPQEDTIDQKQAVPESLGRASSWLVSIAGSSNGENATDGFANAFSDAGSPAMSFKQSPSLQELDDDSELKLDESTRRRKEDQVLAEDTNKTTNDKIPTPALSEDEEDRATVRKASITKITSWDNGQPNLGAMTQLNGHDVLSQPISGSTQQDPLATMIDLKEKKAADKVPLTSFLAFSGGQKSKGKSHSKSPSKDETVTRTLNFAEGTMTVSSIKKKRQGRGSQYSYYDITPELQYLR</sequence>
<keyword evidence="2" id="KW-1185">Reference proteome</keyword>
<dbReference type="Proteomes" id="UP001172386">
    <property type="component" value="Unassembled WGS sequence"/>
</dbReference>
<dbReference type="EMBL" id="JAPDRQ010000224">
    <property type="protein sequence ID" value="KAJ9651979.1"/>
    <property type="molecule type" value="Genomic_DNA"/>
</dbReference>
<proteinExistence type="predicted"/>
<accession>A0ACC2ZWC2</accession>
<organism evidence="1 2">
    <name type="scientific">Neophaeococcomyces mojaviensis</name>
    <dbReference type="NCBI Taxonomy" id="3383035"/>
    <lineage>
        <taxon>Eukaryota</taxon>
        <taxon>Fungi</taxon>
        <taxon>Dikarya</taxon>
        <taxon>Ascomycota</taxon>
        <taxon>Pezizomycotina</taxon>
        <taxon>Eurotiomycetes</taxon>
        <taxon>Chaetothyriomycetidae</taxon>
        <taxon>Chaetothyriales</taxon>
        <taxon>Chaetothyriales incertae sedis</taxon>
        <taxon>Neophaeococcomyces</taxon>
    </lineage>
</organism>
<protein>
    <submittedName>
        <fullName evidence="1">Uncharacterized protein</fullName>
    </submittedName>
</protein>
<evidence type="ECO:0000313" key="2">
    <source>
        <dbReference type="Proteomes" id="UP001172386"/>
    </source>
</evidence>
<name>A0ACC2ZWC2_9EURO</name>